<dbReference type="PATRIC" id="fig|888050.3.peg.299"/>
<keyword evidence="5 10" id="KW-0808">Transferase</keyword>
<evidence type="ECO:0000256" key="10">
    <source>
        <dbReference type="RuleBase" id="RU003706"/>
    </source>
</evidence>
<evidence type="ECO:0000256" key="2">
    <source>
        <dbReference type="ARBA" id="ARBA00010480"/>
    </source>
</evidence>
<dbReference type="HOGENOM" id="CLU_029499_9_0_11"/>
<comment type="function">
    <text evidence="10">Catalyzes the formation of dTDP-glucose, from dTTP and glucose 1-phosphate, as well as its pyrophosphorolysis.</text>
</comment>
<proteinExistence type="inferred from homology"/>
<dbReference type="Gene3D" id="3.90.550.10">
    <property type="entry name" value="Spore Coat Polysaccharide Biosynthesis Protein SpsA, Chain A"/>
    <property type="match status" value="1"/>
</dbReference>
<organism evidence="12 13">
    <name type="scientific">Schaalia cardiffensis F0333</name>
    <dbReference type="NCBI Taxonomy" id="888050"/>
    <lineage>
        <taxon>Bacteria</taxon>
        <taxon>Bacillati</taxon>
        <taxon>Actinomycetota</taxon>
        <taxon>Actinomycetes</taxon>
        <taxon>Actinomycetales</taxon>
        <taxon>Actinomycetaceae</taxon>
        <taxon>Schaalia</taxon>
    </lineage>
</organism>
<dbReference type="EC" id="2.7.7.24" evidence="3 10"/>
<dbReference type="PANTHER" id="PTHR43532:SF1">
    <property type="entry name" value="GLUCOSE-1-PHOSPHATE THYMIDYLYLTRANSFERASE 1"/>
    <property type="match status" value="1"/>
</dbReference>
<accession>N6X5F3</accession>
<dbReference type="EMBL" id="AQHZ01000005">
    <property type="protein sequence ID" value="ENO18971.1"/>
    <property type="molecule type" value="Genomic_DNA"/>
</dbReference>
<protein>
    <recommendedName>
        <fullName evidence="4 10">Glucose-1-phosphate thymidylyltransferase</fullName>
        <ecNumber evidence="3 10">2.7.7.24</ecNumber>
    </recommendedName>
</protein>
<evidence type="ECO:0000256" key="5">
    <source>
        <dbReference type="ARBA" id="ARBA00022679"/>
    </source>
</evidence>
<evidence type="ECO:0000256" key="3">
    <source>
        <dbReference type="ARBA" id="ARBA00012461"/>
    </source>
</evidence>
<evidence type="ECO:0000313" key="12">
    <source>
        <dbReference type="EMBL" id="ENO18971.1"/>
    </source>
</evidence>
<dbReference type="GO" id="GO:0046872">
    <property type="term" value="F:metal ion binding"/>
    <property type="evidence" value="ECO:0007669"/>
    <property type="project" value="UniProtKB-KW"/>
</dbReference>
<keyword evidence="13" id="KW-1185">Reference proteome</keyword>
<gene>
    <name evidence="12" type="primary">rfbA</name>
    <name evidence="12" type="ORF">HMPREF9004_0306</name>
</gene>
<evidence type="ECO:0000256" key="1">
    <source>
        <dbReference type="ARBA" id="ARBA00001946"/>
    </source>
</evidence>
<dbReference type="GO" id="GO:0008879">
    <property type="term" value="F:glucose-1-phosphate thymidylyltransferase activity"/>
    <property type="evidence" value="ECO:0007669"/>
    <property type="project" value="UniProtKB-EC"/>
</dbReference>
<dbReference type="OrthoDB" id="9803871at2"/>
<dbReference type="AlphaFoldDB" id="N6X5F3"/>
<comment type="catalytic activity">
    <reaction evidence="9 10">
        <text>dTTP + alpha-D-glucose 1-phosphate + H(+) = dTDP-alpha-D-glucose + diphosphate</text>
        <dbReference type="Rhea" id="RHEA:15225"/>
        <dbReference type="ChEBI" id="CHEBI:15378"/>
        <dbReference type="ChEBI" id="CHEBI:33019"/>
        <dbReference type="ChEBI" id="CHEBI:37568"/>
        <dbReference type="ChEBI" id="CHEBI:57477"/>
        <dbReference type="ChEBI" id="CHEBI:58601"/>
        <dbReference type="EC" id="2.7.7.24"/>
    </reaction>
</comment>
<reference evidence="12 13" key="1">
    <citation type="submission" date="2013-03" db="EMBL/GenBank/DDBJ databases">
        <title>Reference genome for the Human Microbiome Project.</title>
        <authorList>
            <person name="Aqrawi P."/>
            <person name="Ayvaz T."/>
            <person name="Bess C."/>
            <person name="Blankenburg K."/>
            <person name="Coyle M."/>
            <person name="Deng J."/>
            <person name="Forbes L."/>
            <person name="Fowler G."/>
            <person name="Francisco L."/>
            <person name="Fu Q."/>
            <person name="Gibbs R."/>
            <person name="Gross S."/>
            <person name="Gubbala S."/>
            <person name="Hale W."/>
            <person name="Hemphill L."/>
            <person name="Highlander S."/>
            <person name="Hirani K."/>
            <person name="Jackson L."/>
            <person name="Jakkamsetti A."/>
            <person name="Javaid M."/>
            <person name="Jayaseelan J.C."/>
            <person name="Jiang H."/>
            <person name="Joshi V."/>
            <person name="Korchina V."/>
            <person name="Kovar C."/>
            <person name="Lara F."/>
            <person name="Lee S."/>
            <person name="Liu Y."/>
            <person name="Mata R."/>
            <person name="Mathew T."/>
            <person name="Munidasa M."/>
            <person name="Muzny D."/>
            <person name="Nazareth L."/>
            <person name="Ngo R."/>
            <person name="Nguyen L."/>
            <person name="Nguyen N."/>
            <person name="Okwuonu G."/>
            <person name="Ongeri F."/>
            <person name="Palculict T."/>
            <person name="Patil S."/>
            <person name="Petrosino J."/>
            <person name="Pham C."/>
            <person name="Pham P."/>
            <person name="Pu L.-L."/>
            <person name="Qin X."/>
            <person name="Qu J."/>
            <person name="Reid J."/>
            <person name="Ross M."/>
            <person name="Ruth R."/>
            <person name="Saada N."/>
            <person name="San Lucas F."/>
            <person name="Santibanez J."/>
            <person name="Shang Y."/>
            <person name="Simmons D."/>
            <person name="Song X.-Z."/>
            <person name="Tang L.-Y."/>
            <person name="Thornton R."/>
            <person name="Warren J."/>
            <person name="Weissenberger G."/>
            <person name="Wilczek-Boney K."/>
            <person name="Worley K."/>
            <person name="Youmans B."/>
            <person name="Zhang J."/>
            <person name="Zhang L."/>
            <person name="Zhao Z."/>
            <person name="Zhou C."/>
            <person name="Zhu D."/>
            <person name="Zhu Y."/>
        </authorList>
    </citation>
    <scope>NUCLEOTIDE SEQUENCE [LARGE SCALE GENOMIC DNA]</scope>
    <source>
        <strain evidence="12 13">F0333</strain>
    </source>
</reference>
<comment type="cofactor">
    <cofactor evidence="1">
        <name>Mg(2+)</name>
        <dbReference type="ChEBI" id="CHEBI:18420"/>
    </cofactor>
</comment>
<keyword evidence="7 10" id="KW-0479">Metal-binding</keyword>
<evidence type="ECO:0000256" key="7">
    <source>
        <dbReference type="ARBA" id="ARBA00022723"/>
    </source>
</evidence>
<evidence type="ECO:0000256" key="6">
    <source>
        <dbReference type="ARBA" id="ARBA00022695"/>
    </source>
</evidence>
<evidence type="ECO:0000256" key="4">
    <source>
        <dbReference type="ARBA" id="ARBA00017654"/>
    </source>
</evidence>
<dbReference type="GO" id="GO:0019318">
    <property type="term" value="P:hexose metabolic process"/>
    <property type="evidence" value="ECO:0007669"/>
    <property type="project" value="UniProtKB-ARBA"/>
</dbReference>
<dbReference type="FunFam" id="3.90.550.10:FF:000023">
    <property type="entry name" value="Glucose-1-phosphate thymidylyltransferase"/>
    <property type="match status" value="1"/>
</dbReference>
<dbReference type="STRING" id="888050.HMPREF9004_0306"/>
<evidence type="ECO:0000313" key="13">
    <source>
        <dbReference type="Proteomes" id="UP000013015"/>
    </source>
</evidence>
<dbReference type="GO" id="GO:0000271">
    <property type="term" value="P:polysaccharide biosynthetic process"/>
    <property type="evidence" value="ECO:0007669"/>
    <property type="project" value="UniProtKB-ARBA"/>
</dbReference>
<dbReference type="eggNOG" id="COG1209">
    <property type="taxonomic scope" value="Bacteria"/>
</dbReference>
<dbReference type="InterPro" id="IPR005835">
    <property type="entry name" value="NTP_transferase_dom"/>
</dbReference>
<name>N6X5F3_9ACTO</name>
<dbReference type="Proteomes" id="UP000013015">
    <property type="component" value="Unassembled WGS sequence"/>
</dbReference>
<sequence length="290" mass="31550">MKGIILAGGSGTRLNPITLGTSKQLVPVYDKPMIYYPLSTLMLARIQDVLVITTPHDAPSFHRLLGDGSQLGVNITYTVQEVPNGLAQAFVLGADHIGTDSAALVLGDNIFYGPGMGSQLRRHVDPDGGAVFAYHVSDPSAYGVVEFDENFTALSIEEKPAKPKSHYAVPGLYFYDNNVVDIAKNLKPSARGEYEITDVNRTYLEAGKLQVEVLPRGTAWLDTGTFDSLADATAFVRTVEARQGMKIGAPEEVAWRMGFIDDEGLRQRAEPLVKSGYGQYLLDLLARDDV</sequence>
<feature type="domain" description="Nucleotidyl transferase" evidence="11">
    <location>
        <begin position="2"/>
        <end position="237"/>
    </location>
</feature>
<dbReference type="Pfam" id="PF00483">
    <property type="entry name" value="NTP_transferase"/>
    <property type="match status" value="1"/>
</dbReference>
<dbReference type="InterPro" id="IPR005907">
    <property type="entry name" value="G1P_thy_trans_s"/>
</dbReference>
<comment type="similarity">
    <text evidence="2 10">Belongs to the glucose-1-phosphate thymidylyltransferase family.</text>
</comment>
<dbReference type="InterPro" id="IPR029044">
    <property type="entry name" value="Nucleotide-diphossugar_trans"/>
</dbReference>
<comment type="caution">
    <text evidence="12">The sequence shown here is derived from an EMBL/GenBank/DDBJ whole genome shotgun (WGS) entry which is preliminary data.</text>
</comment>
<dbReference type="SUPFAM" id="SSF53448">
    <property type="entry name" value="Nucleotide-diphospho-sugar transferases"/>
    <property type="match status" value="1"/>
</dbReference>
<dbReference type="RefSeq" id="WP_005961993.1">
    <property type="nucleotide sequence ID" value="NZ_CP040505.1"/>
</dbReference>
<keyword evidence="8 10" id="KW-0460">Magnesium</keyword>
<dbReference type="PANTHER" id="PTHR43532">
    <property type="entry name" value="GLUCOSE-1-PHOSPHATE THYMIDYLYLTRANSFERASE"/>
    <property type="match status" value="1"/>
</dbReference>
<evidence type="ECO:0000256" key="9">
    <source>
        <dbReference type="ARBA" id="ARBA00049336"/>
    </source>
</evidence>
<keyword evidence="6 10" id="KW-0548">Nucleotidyltransferase</keyword>
<dbReference type="CDD" id="cd02538">
    <property type="entry name" value="G1P_TT_short"/>
    <property type="match status" value="1"/>
</dbReference>
<dbReference type="NCBIfam" id="TIGR01207">
    <property type="entry name" value="rmlA"/>
    <property type="match status" value="1"/>
</dbReference>
<evidence type="ECO:0000256" key="8">
    <source>
        <dbReference type="ARBA" id="ARBA00022842"/>
    </source>
</evidence>
<evidence type="ECO:0000259" key="11">
    <source>
        <dbReference type="Pfam" id="PF00483"/>
    </source>
</evidence>